<evidence type="ECO:0000313" key="6">
    <source>
        <dbReference type="EMBL" id="UUI73497.1"/>
    </source>
</evidence>
<organism evidence="6 7">
    <name type="scientific">Cellulomonas xiejunii</name>
    <dbReference type="NCBI Taxonomy" id="2968083"/>
    <lineage>
        <taxon>Bacteria</taxon>
        <taxon>Bacillati</taxon>
        <taxon>Actinomycetota</taxon>
        <taxon>Actinomycetes</taxon>
        <taxon>Micrococcales</taxon>
        <taxon>Cellulomonadaceae</taxon>
        <taxon>Cellulomonas</taxon>
    </lineage>
</organism>
<keyword evidence="3" id="KW-0804">Transcription</keyword>
<dbReference type="SUPFAM" id="SSF52540">
    <property type="entry name" value="P-loop containing nucleoside triphosphate hydrolases"/>
    <property type="match status" value="1"/>
</dbReference>
<evidence type="ECO:0000256" key="4">
    <source>
        <dbReference type="SAM" id="MobiDB-lite"/>
    </source>
</evidence>
<dbReference type="InterPro" id="IPR027417">
    <property type="entry name" value="P-loop_NTPase"/>
</dbReference>
<dbReference type="InterPro" id="IPR000792">
    <property type="entry name" value="Tscrpt_reg_LuxR_C"/>
</dbReference>
<keyword evidence="7" id="KW-1185">Reference proteome</keyword>
<evidence type="ECO:0000256" key="2">
    <source>
        <dbReference type="ARBA" id="ARBA00023125"/>
    </source>
</evidence>
<reference evidence="6 7" key="1">
    <citation type="submission" date="2022-07" db="EMBL/GenBank/DDBJ databases">
        <title>Novel species in genus cellulomonas.</title>
        <authorList>
            <person name="Ye L."/>
        </authorList>
    </citation>
    <scope>NUCLEOTIDE SEQUENCE [LARGE SCALE GENOMIC DNA]</scope>
    <source>
        <strain evidence="7">zg-B89</strain>
    </source>
</reference>
<dbReference type="Gene3D" id="3.40.50.300">
    <property type="entry name" value="P-loop containing nucleotide triphosphate hydrolases"/>
    <property type="match status" value="1"/>
</dbReference>
<dbReference type="Pfam" id="PF13401">
    <property type="entry name" value="AAA_22"/>
    <property type="match status" value="1"/>
</dbReference>
<sequence length="839" mass="86809">MTIVSPHTPASWRTQAPRADGPVVERPRCQAALRSATALRPVVVVAAPPGFGKTTVVTRWAAQDARPTAWVTLDPFDDDAERLLGVVAAAVAAAHPGAAHGLPAAVRAAAGSTGRVLDALVSVLTDLGERALVVLDDVHLLTSPAARHAVATLLRTPGPRFVLVGRYVPDLALGRGRLAGQVGDLGTRVLALTPRETSDLVRAWGGPADPDVVADLWRATGGWPVAVRAACAAGVLHRGRPQRALRPQDVPVDDYVREEVLGALPSDVGTFLRRACVGRVLDPPLAEALAPGGARLLEECVGRGLLPPDASRALPWHDVLATHVRVVVGRTEPSVVRTVHRALARHVAGTDPAAAVRHAVEGHAPELAHEVLGERWPELLARSSLGAAVRLCGAVPAQAGGRDVATATAVSRALRGESRPEDHDAAAALVVRALVGADAPTTPHDLLAAATQGDATGTVVAYLVGRAALHASDTPVAGVPAERCGRGGLQHVVDALADAAEVAAVRGWPVLALACRAEHALACARSSRVAEARARAQGVLGDAAALGPVSAPATAAAHLAAGLVAFWCDEQAPARRHLTAAAQAASSRPALAARAAAVLVHVCLADGDPAGVADVLATLERRAPAGISLAFLVAAQHDAHGEPRDALALVDLADPAFTSPTGVCRRSDLHRRTGDRAAALAALAGVPDDPAWHVADTVALHASRALLREEPAAAHRDLERALDAAAPDGVVRPLRDRAAALRPLLLAHLGRGSSHEGLVTRLLAADRDAPAPRGSAWTLTERELQALACLPSRMTLDEVAASLFVSVNTVKTHVRAVYRKLGVTSRRDAVRTAVERGLL</sequence>
<evidence type="ECO:0000256" key="3">
    <source>
        <dbReference type="ARBA" id="ARBA00023163"/>
    </source>
</evidence>
<dbReference type="SUPFAM" id="SSF46894">
    <property type="entry name" value="C-terminal effector domain of the bipartite response regulators"/>
    <property type="match status" value="1"/>
</dbReference>
<dbReference type="InterPro" id="IPR049945">
    <property type="entry name" value="AAA_22"/>
</dbReference>
<keyword evidence="2" id="KW-0238">DNA-binding</keyword>
<dbReference type="EMBL" id="CP101987">
    <property type="protein sequence ID" value="UUI73497.1"/>
    <property type="molecule type" value="Genomic_DNA"/>
</dbReference>
<accession>A0ABY5KSQ9</accession>
<evidence type="ECO:0000256" key="1">
    <source>
        <dbReference type="ARBA" id="ARBA00023015"/>
    </source>
</evidence>
<dbReference type="CDD" id="cd06170">
    <property type="entry name" value="LuxR_C_like"/>
    <property type="match status" value="1"/>
</dbReference>
<proteinExistence type="predicted"/>
<dbReference type="InterPro" id="IPR036388">
    <property type="entry name" value="WH-like_DNA-bd_sf"/>
</dbReference>
<dbReference type="Gene3D" id="1.10.10.10">
    <property type="entry name" value="Winged helix-like DNA-binding domain superfamily/Winged helix DNA-binding domain"/>
    <property type="match status" value="1"/>
</dbReference>
<gene>
    <name evidence="6" type="ORF">NP048_08740</name>
</gene>
<dbReference type="RefSeq" id="WP_227578608.1">
    <property type="nucleotide sequence ID" value="NZ_CP101987.1"/>
</dbReference>
<protein>
    <submittedName>
        <fullName evidence="6">LuxR C-terminal-related transcriptional regulator</fullName>
    </submittedName>
</protein>
<name>A0ABY5KSQ9_9CELL</name>
<dbReference type="SMART" id="SM00421">
    <property type="entry name" value="HTH_LUXR"/>
    <property type="match status" value="1"/>
</dbReference>
<dbReference type="InterPro" id="IPR016032">
    <property type="entry name" value="Sig_transdc_resp-reg_C-effctor"/>
</dbReference>
<feature type="region of interest" description="Disordered" evidence="4">
    <location>
        <begin position="1"/>
        <end position="23"/>
    </location>
</feature>
<dbReference type="PANTHER" id="PTHR44688:SF16">
    <property type="entry name" value="DNA-BINDING TRANSCRIPTIONAL ACTIVATOR DEVR_DOSR"/>
    <property type="match status" value="1"/>
</dbReference>
<dbReference type="PROSITE" id="PS50043">
    <property type="entry name" value="HTH_LUXR_2"/>
    <property type="match status" value="1"/>
</dbReference>
<keyword evidence="1" id="KW-0805">Transcription regulation</keyword>
<feature type="domain" description="HTH luxR-type" evidence="5">
    <location>
        <begin position="772"/>
        <end position="837"/>
    </location>
</feature>
<dbReference type="Proteomes" id="UP001316384">
    <property type="component" value="Chromosome"/>
</dbReference>
<evidence type="ECO:0000259" key="5">
    <source>
        <dbReference type="PROSITE" id="PS50043"/>
    </source>
</evidence>
<evidence type="ECO:0000313" key="7">
    <source>
        <dbReference type="Proteomes" id="UP001316384"/>
    </source>
</evidence>
<dbReference type="PANTHER" id="PTHR44688">
    <property type="entry name" value="DNA-BINDING TRANSCRIPTIONAL ACTIVATOR DEVR_DOSR"/>
    <property type="match status" value="1"/>
</dbReference>
<dbReference type="Pfam" id="PF00196">
    <property type="entry name" value="GerE"/>
    <property type="match status" value="1"/>
</dbReference>